<dbReference type="EMBL" id="CP069450">
    <property type="protein sequence ID" value="QRO48733.1"/>
    <property type="molecule type" value="Genomic_DNA"/>
</dbReference>
<evidence type="ECO:0008006" key="6">
    <source>
        <dbReference type="Google" id="ProtNLM"/>
    </source>
</evidence>
<organism evidence="3 4">
    <name type="scientific">Butyricimonas virosa</name>
    <dbReference type="NCBI Taxonomy" id="544645"/>
    <lineage>
        <taxon>Bacteria</taxon>
        <taxon>Pseudomonadati</taxon>
        <taxon>Bacteroidota</taxon>
        <taxon>Bacteroidia</taxon>
        <taxon>Bacteroidales</taxon>
        <taxon>Odoribacteraceae</taxon>
        <taxon>Butyricimonas</taxon>
    </lineage>
</organism>
<evidence type="ECO:0000313" key="5">
    <source>
        <dbReference type="Proteomes" id="UP000654720"/>
    </source>
</evidence>
<evidence type="ECO:0000256" key="1">
    <source>
        <dbReference type="SAM" id="SignalP"/>
    </source>
</evidence>
<protein>
    <recommendedName>
        <fullName evidence="6">Lipoprotein</fullName>
    </recommendedName>
</protein>
<proteinExistence type="predicted"/>
<evidence type="ECO:0000313" key="4">
    <source>
        <dbReference type="Proteomes" id="UP000286063"/>
    </source>
</evidence>
<sequence>MMKLKSFLKKPLFLLYLLWIATACNDKNDPNMIWDIYPTIIYISVEDTQGNSLLDPKVEGNILENGIKIIYQGKTYEKDSLYDGLSRAYLARFYGIKTDSLVSGLHVLSIGEFAGDKNYKNEEITIDWNDGSKDIIAFDSELSWKNKKPSVKRTLYLNGKKTENNPILIVK</sequence>
<dbReference type="EMBL" id="QSCR01000002">
    <property type="protein sequence ID" value="RGY20865.1"/>
    <property type="molecule type" value="Genomic_DNA"/>
</dbReference>
<keyword evidence="1" id="KW-0732">Signal</keyword>
<dbReference type="Proteomes" id="UP000654720">
    <property type="component" value="Chromosome"/>
</dbReference>
<evidence type="ECO:0000313" key="2">
    <source>
        <dbReference type="EMBL" id="QRO48733.1"/>
    </source>
</evidence>
<dbReference type="Proteomes" id="UP000286063">
    <property type="component" value="Unassembled WGS sequence"/>
</dbReference>
<dbReference type="OrthoDB" id="1032601at2"/>
<keyword evidence="5" id="KW-1185">Reference proteome</keyword>
<feature type="chain" id="PRO_5044602415" description="Lipoprotein" evidence="1">
    <location>
        <begin position="24"/>
        <end position="171"/>
    </location>
</feature>
<dbReference type="PROSITE" id="PS51257">
    <property type="entry name" value="PROKAR_LIPOPROTEIN"/>
    <property type="match status" value="1"/>
</dbReference>
<reference evidence="3 4" key="1">
    <citation type="submission" date="2018-08" db="EMBL/GenBank/DDBJ databases">
        <title>A genome reference for cultivated species of the human gut microbiota.</title>
        <authorList>
            <person name="Zou Y."/>
            <person name="Xue W."/>
            <person name="Luo G."/>
        </authorList>
    </citation>
    <scope>NUCLEOTIDE SEQUENCE [LARGE SCALE GENOMIC DNA]</scope>
    <source>
        <strain evidence="3 4">OF02-7</strain>
    </source>
</reference>
<reference evidence="2 5" key="2">
    <citation type="submission" date="2021-02" db="EMBL/GenBank/DDBJ databases">
        <title>FDA dAtabase for Regulatory Grade micrObial Sequences (FDA-ARGOS): Supporting development and validation of Infectious Disease Dx tests.</title>
        <authorList>
            <person name="Carlson P."/>
            <person name="Fischbach M."/>
            <person name="Hastie J."/>
            <person name="Bilen M."/>
            <person name="Cheng A."/>
            <person name="Tallon L."/>
            <person name="Sadzewicz L."/>
            <person name="Zhao X."/>
            <person name="Boylan J."/>
            <person name="Ott S."/>
            <person name="Bowen H."/>
            <person name="Vavikolanu K."/>
            <person name="Mehta A."/>
            <person name="Aluvathingal J."/>
            <person name="Nadendla S."/>
            <person name="Yan Y."/>
            <person name="Sichtig H."/>
        </authorList>
    </citation>
    <scope>NUCLEOTIDE SEQUENCE [LARGE SCALE GENOMIC DNA]</scope>
    <source>
        <strain evidence="2 5">FDAARGOS_1229</strain>
    </source>
</reference>
<name>A0A413IT18_9BACT</name>
<gene>
    <name evidence="3" type="ORF">DXA50_02055</name>
    <name evidence="2" type="ORF">I6J59_12345</name>
</gene>
<evidence type="ECO:0000313" key="3">
    <source>
        <dbReference type="EMBL" id="RGY20865.1"/>
    </source>
</evidence>
<accession>A0A413IT18</accession>
<dbReference type="AlphaFoldDB" id="A0A413IT18"/>
<feature type="signal peptide" evidence="1">
    <location>
        <begin position="1"/>
        <end position="23"/>
    </location>
</feature>
<dbReference type="GeneID" id="93098658"/>
<dbReference type="RefSeq" id="WP_072025901.1">
    <property type="nucleotide sequence ID" value="NZ_CAJKXH010000034.1"/>
</dbReference>